<dbReference type="Pfam" id="PF04818">
    <property type="entry name" value="CID"/>
    <property type="match status" value="1"/>
</dbReference>
<dbReference type="GeneID" id="25567045"/>
<dbReference type="PANTHER" id="PTHR12460">
    <property type="entry name" value="CYCLIN-DEPENDENT KINASE INHIBITOR-RELATED PROTEIN"/>
    <property type="match status" value="1"/>
</dbReference>
<sequence length="264" mass="28840">MTYTREALEAKLDALTNTAESIQGLSRWILFNSKSIDDIVEVWQTKFTTAPTDAQLLYLYVANDVIQNGKRDHPEVLLAFGKPLPKVVAQLCKDGNKRMQGRVERIVDIWFERRMYDKRFCDHLRSMAGIEVKTSSAEPKAATSSAKSSSGPAMSDTDKKLLGLPIVAAMRDVTAAETERASSAAKVETIDYDTVISSGSAPAINTARAMLEAYERQLLTVLEGHQVVVAQAQQVLDSHASAAADLAIQVDGVRDLIARLSGTQ</sequence>
<dbReference type="SMART" id="SM00582">
    <property type="entry name" value="RPR"/>
    <property type="match status" value="1"/>
</dbReference>
<dbReference type="GO" id="GO:0000993">
    <property type="term" value="F:RNA polymerase II complex binding"/>
    <property type="evidence" value="ECO:0007669"/>
    <property type="project" value="TreeGrafter"/>
</dbReference>
<dbReference type="EMBL" id="GL349472">
    <property type="protein sequence ID" value="KNC52356.1"/>
    <property type="molecule type" value="Genomic_DNA"/>
</dbReference>
<feature type="domain" description="CID" evidence="2">
    <location>
        <begin position="1"/>
        <end position="132"/>
    </location>
</feature>
<dbReference type="SUPFAM" id="SSF48464">
    <property type="entry name" value="ENTH/VHS domain"/>
    <property type="match status" value="1"/>
</dbReference>
<evidence type="ECO:0000259" key="2">
    <source>
        <dbReference type="PROSITE" id="PS51391"/>
    </source>
</evidence>
<dbReference type="PROSITE" id="PS51391">
    <property type="entry name" value="CID"/>
    <property type="match status" value="1"/>
</dbReference>
<dbReference type="Proteomes" id="UP000054408">
    <property type="component" value="Unassembled WGS sequence"/>
</dbReference>
<dbReference type="AlphaFoldDB" id="A0A0L0DJR5"/>
<evidence type="ECO:0000313" key="3">
    <source>
        <dbReference type="EMBL" id="KNC52356.1"/>
    </source>
</evidence>
<dbReference type="PANTHER" id="PTHR12460:SF0">
    <property type="entry name" value="CID DOMAIN-CONTAINING PROTEIN-RELATED"/>
    <property type="match status" value="1"/>
</dbReference>
<keyword evidence="4" id="KW-1185">Reference proteome</keyword>
<feature type="compositionally biased region" description="Low complexity" evidence="1">
    <location>
        <begin position="135"/>
        <end position="155"/>
    </location>
</feature>
<evidence type="ECO:0000313" key="4">
    <source>
        <dbReference type="Proteomes" id="UP000054408"/>
    </source>
</evidence>
<proteinExistence type="predicted"/>
<dbReference type="RefSeq" id="XP_013755405.1">
    <property type="nucleotide sequence ID" value="XM_013899951.1"/>
</dbReference>
<reference evidence="3 4" key="1">
    <citation type="submission" date="2010-05" db="EMBL/GenBank/DDBJ databases">
        <title>The Genome Sequence of Thecamonas trahens ATCC 50062.</title>
        <authorList>
            <consortium name="The Broad Institute Genome Sequencing Platform"/>
            <person name="Russ C."/>
            <person name="Cuomo C."/>
            <person name="Shea T."/>
            <person name="Young S.K."/>
            <person name="Zeng Q."/>
            <person name="Koehrsen M."/>
            <person name="Haas B."/>
            <person name="Borodovsky M."/>
            <person name="Guigo R."/>
            <person name="Alvarado L."/>
            <person name="Berlin A."/>
            <person name="Bochicchio J."/>
            <person name="Borenstein D."/>
            <person name="Chapman S."/>
            <person name="Chen Z."/>
            <person name="Freedman E."/>
            <person name="Gellesch M."/>
            <person name="Goldberg J."/>
            <person name="Griggs A."/>
            <person name="Gujja S."/>
            <person name="Heilman E."/>
            <person name="Heiman D."/>
            <person name="Hepburn T."/>
            <person name="Howarth C."/>
            <person name="Jen D."/>
            <person name="Larson L."/>
            <person name="Mehta T."/>
            <person name="Park D."/>
            <person name="Pearson M."/>
            <person name="Roberts A."/>
            <person name="Saif S."/>
            <person name="Shenoy N."/>
            <person name="Sisk P."/>
            <person name="Stolte C."/>
            <person name="Sykes S."/>
            <person name="Thomson T."/>
            <person name="Walk T."/>
            <person name="White J."/>
            <person name="Yandava C."/>
            <person name="Burger G."/>
            <person name="Gray M.W."/>
            <person name="Holland P.W.H."/>
            <person name="King N."/>
            <person name="Lang F.B.F."/>
            <person name="Roger A.J."/>
            <person name="Ruiz-Trillo I."/>
            <person name="Lander E."/>
            <person name="Nusbaum C."/>
        </authorList>
    </citation>
    <scope>NUCLEOTIDE SEQUENCE [LARGE SCALE GENOMIC DNA]</scope>
    <source>
        <strain evidence="3 4">ATCC 50062</strain>
    </source>
</reference>
<dbReference type="OrthoDB" id="10069473at2759"/>
<evidence type="ECO:0000256" key="1">
    <source>
        <dbReference type="SAM" id="MobiDB-lite"/>
    </source>
</evidence>
<dbReference type="OMA" id="ITSESHW"/>
<dbReference type="eggNOG" id="KOG2669">
    <property type="taxonomic scope" value="Eukaryota"/>
</dbReference>
<dbReference type="Gene3D" id="1.25.40.90">
    <property type="match status" value="1"/>
</dbReference>
<dbReference type="CDD" id="cd16981">
    <property type="entry name" value="CID_RPRD_like"/>
    <property type="match status" value="1"/>
</dbReference>
<name>A0A0L0DJR5_THETB</name>
<dbReference type="GO" id="GO:0031124">
    <property type="term" value="P:mRNA 3'-end processing"/>
    <property type="evidence" value="ECO:0007669"/>
    <property type="project" value="TreeGrafter"/>
</dbReference>
<dbReference type="STRING" id="461836.A0A0L0DJR5"/>
<dbReference type="InterPro" id="IPR006569">
    <property type="entry name" value="CID_dom"/>
</dbReference>
<feature type="region of interest" description="Disordered" evidence="1">
    <location>
        <begin position="135"/>
        <end position="157"/>
    </location>
</feature>
<protein>
    <recommendedName>
        <fullName evidence="2">CID domain-containing protein</fullName>
    </recommendedName>
</protein>
<organism evidence="3 4">
    <name type="scientific">Thecamonas trahens ATCC 50062</name>
    <dbReference type="NCBI Taxonomy" id="461836"/>
    <lineage>
        <taxon>Eukaryota</taxon>
        <taxon>Apusozoa</taxon>
        <taxon>Apusomonadida</taxon>
        <taxon>Apusomonadidae</taxon>
        <taxon>Thecamonas</taxon>
    </lineage>
</organism>
<gene>
    <name evidence="3" type="ORF">AMSG_08329</name>
</gene>
<accession>A0A0L0DJR5</accession>
<dbReference type="InterPro" id="IPR008942">
    <property type="entry name" value="ENTH_VHS"/>
</dbReference>